<comment type="caution">
    <text evidence="1">The sequence shown here is derived from an EMBL/GenBank/DDBJ whole genome shotgun (WGS) entry which is preliminary data.</text>
</comment>
<proteinExistence type="predicted"/>
<dbReference type="Proteomes" id="UP000029389">
    <property type="component" value="Unassembled WGS sequence"/>
</dbReference>
<dbReference type="PATRIC" id="fig|1405.8.peg.6125"/>
<accession>A0A090Y9F7</accession>
<name>A0A090Y9F7_9BACI</name>
<sequence length="37" mass="4235">MGRMGLSENELVEIVKTIDLQTFSEIVELCASYEQEE</sequence>
<dbReference type="EMBL" id="JMQC01000012">
    <property type="protein sequence ID" value="KFM94836.1"/>
    <property type="molecule type" value="Genomic_DNA"/>
</dbReference>
<dbReference type="AlphaFoldDB" id="A0A090Y9F7"/>
<organism evidence="1 2">
    <name type="scientific">Bacillus clarus</name>
    <dbReference type="NCBI Taxonomy" id="2338372"/>
    <lineage>
        <taxon>Bacteria</taxon>
        <taxon>Bacillati</taxon>
        <taxon>Bacillota</taxon>
        <taxon>Bacilli</taxon>
        <taxon>Bacillales</taxon>
        <taxon>Bacillaceae</taxon>
        <taxon>Bacillus</taxon>
        <taxon>Bacillus cereus group</taxon>
    </lineage>
</organism>
<evidence type="ECO:0000313" key="1">
    <source>
        <dbReference type="EMBL" id="KFM94836.1"/>
    </source>
</evidence>
<gene>
    <name evidence="1" type="ORF">DJ93_6032</name>
</gene>
<reference evidence="1 2" key="1">
    <citation type="submission" date="2014-04" db="EMBL/GenBank/DDBJ databases">
        <authorList>
            <person name="Bishop-Lilly K.A."/>
            <person name="Broomall S.M."/>
            <person name="Chain P.S."/>
            <person name="Chertkov O."/>
            <person name="Coyne S.R."/>
            <person name="Daligault H.E."/>
            <person name="Davenport K.W."/>
            <person name="Erkkila T."/>
            <person name="Frey K.G."/>
            <person name="Gibbons H.S."/>
            <person name="Gu W."/>
            <person name="Jaissle J."/>
            <person name="Johnson S.L."/>
            <person name="Koroleva G.I."/>
            <person name="Ladner J.T."/>
            <person name="Lo C.-C."/>
            <person name="Minogue T.D."/>
            <person name="Munk C."/>
            <person name="Palacios G.F."/>
            <person name="Redden C.L."/>
            <person name="Rosenzweig C.N."/>
            <person name="Scholz M.B."/>
            <person name="Teshima H."/>
            <person name="Xu Y."/>
        </authorList>
    </citation>
    <scope>NUCLEOTIDE SEQUENCE [LARGE SCALE GENOMIC DNA]</scope>
    <source>
        <strain evidence="1 2">BHP</strain>
    </source>
</reference>
<evidence type="ECO:0000313" key="2">
    <source>
        <dbReference type="Proteomes" id="UP000029389"/>
    </source>
</evidence>
<protein>
    <submittedName>
        <fullName evidence="1">Uncharacterized protein</fullName>
    </submittedName>
</protein>